<evidence type="ECO:0000259" key="2">
    <source>
        <dbReference type="Pfam" id="PF01814"/>
    </source>
</evidence>
<organism evidence="3 4">
    <name type="scientific">Paracoccus chinensis</name>
    <dbReference type="NCBI Taxonomy" id="525640"/>
    <lineage>
        <taxon>Bacteria</taxon>
        <taxon>Pseudomonadati</taxon>
        <taxon>Pseudomonadota</taxon>
        <taxon>Alphaproteobacteria</taxon>
        <taxon>Rhodobacterales</taxon>
        <taxon>Paracoccaceae</taxon>
        <taxon>Paracoccus</taxon>
    </lineage>
</organism>
<dbReference type="AlphaFoldDB" id="A0A1G9IIL9"/>
<dbReference type="Pfam" id="PF01814">
    <property type="entry name" value="Hemerythrin"/>
    <property type="match status" value="1"/>
</dbReference>
<proteinExistence type="predicted"/>
<dbReference type="Proteomes" id="UP000199555">
    <property type="component" value="Unassembled WGS sequence"/>
</dbReference>
<name>A0A1G9IIL9_9RHOB</name>
<accession>A0A1G9IIL9</accession>
<evidence type="ECO:0000313" key="3">
    <source>
        <dbReference type="EMBL" id="SDL24835.1"/>
    </source>
</evidence>
<dbReference type="InterPro" id="IPR012312">
    <property type="entry name" value="Hemerythrin-like"/>
</dbReference>
<dbReference type="EMBL" id="FNGE01000008">
    <property type="protein sequence ID" value="SDL24835.1"/>
    <property type="molecule type" value="Genomic_DNA"/>
</dbReference>
<keyword evidence="1" id="KW-0175">Coiled coil</keyword>
<sequence>MTPEEIEDEAARPRAPAFTLSPFQELNGRGLAAIHRWYLRDLSAVGALMGDIRAGLRQPGELAPAVRGMPMAQNLRLFGTACGASCQAITTHHQIEDFHLYPQLEVQGNEGLNAVLARLRQEHRGLEHLIEVLAQAADELALDPAPARFEACAQGFAALDRAVRSHFHYEEAEIGPALGYYEVQV</sequence>
<reference evidence="4" key="1">
    <citation type="submission" date="2016-10" db="EMBL/GenBank/DDBJ databases">
        <authorList>
            <person name="Varghese N."/>
            <person name="Submissions S."/>
        </authorList>
    </citation>
    <scope>NUCLEOTIDE SEQUENCE [LARGE SCALE GENOMIC DNA]</scope>
    <source>
        <strain evidence="4">CGMCC 1.7655</strain>
    </source>
</reference>
<gene>
    <name evidence="3" type="ORF">SAMN04487971_10813</name>
</gene>
<feature type="domain" description="Hemerythrin-like" evidence="2">
    <location>
        <begin position="70"/>
        <end position="178"/>
    </location>
</feature>
<keyword evidence="4" id="KW-1185">Reference proteome</keyword>
<dbReference type="OrthoDB" id="9775082at2"/>
<dbReference type="Gene3D" id="1.20.120.520">
    <property type="entry name" value="nmb1532 protein domain like"/>
    <property type="match status" value="1"/>
</dbReference>
<dbReference type="STRING" id="525640.SAMN04487971_10813"/>
<feature type="coiled-coil region" evidence="1">
    <location>
        <begin position="109"/>
        <end position="136"/>
    </location>
</feature>
<protein>
    <submittedName>
        <fullName evidence="3">Hemerythrin HHE cation binding domain-containing protein</fullName>
    </submittedName>
</protein>
<evidence type="ECO:0000313" key="4">
    <source>
        <dbReference type="Proteomes" id="UP000199555"/>
    </source>
</evidence>
<dbReference type="RefSeq" id="WP_090755273.1">
    <property type="nucleotide sequence ID" value="NZ_FNGE01000008.1"/>
</dbReference>
<evidence type="ECO:0000256" key="1">
    <source>
        <dbReference type="SAM" id="Coils"/>
    </source>
</evidence>